<organism evidence="1 2">
    <name type="scientific">Brassica rapa subsp. trilocularis</name>
    <dbReference type="NCBI Taxonomy" id="1813537"/>
    <lineage>
        <taxon>Eukaryota</taxon>
        <taxon>Viridiplantae</taxon>
        <taxon>Streptophyta</taxon>
        <taxon>Embryophyta</taxon>
        <taxon>Tracheophyta</taxon>
        <taxon>Spermatophyta</taxon>
        <taxon>Magnoliopsida</taxon>
        <taxon>eudicotyledons</taxon>
        <taxon>Gunneridae</taxon>
        <taxon>Pentapetalae</taxon>
        <taxon>rosids</taxon>
        <taxon>malvids</taxon>
        <taxon>Brassicales</taxon>
        <taxon>Brassicaceae</taxon>
        <taxon>Brassiceae</taxon>
        <taxon>Brassica</taxon>
    </lineage>
</organism>
<sequence length="227" mass="25881">MNNLIVEVCKPKANPQPLLLTGMSYPEHESGETNAILQPQFFYGGNCPETYLSWTANVETCIGHNHIPKNERLSLVASRLGGEARRWWEREEEKRWFHNRPAITTWEELQNIMDKRYIPKDFPEAVKEQYGRRPTRKKVPSSASQIKLSKAMSDSEGKANPPAVNINPLQVEAMVSKPKTNQQPLLLTGVSYPEQESGETKTIPQPQCDQSIHLPFIYPSQNKPFII</sequence>
<name>A0ABQ7MQX1_BRACM</name>
<proteinExistence type="predicted"/>
<dbReference type="Proteomes" id="UP000823674">
    <property type="component" value="Chromosome A04"/>
</dbReference>
<protein>
    <recommendedName>
        <fullName evidence="3">Retrotransposon gag domain-containing protein</fullName>
    </recommendedName>
</protein>
<accession>A0ABQ7MQX1</accession>
<gene>
    <name evidence="1" type="primary">A04p008380.1_BraROA</name>
    <name evidence="1" type="ORF">IGI04_015225</name>
</gene>
<keyword evidence="2" id="KW-1185">Reference proteome</keyword>
<evidence type="ECO:0000313" key="1">
    <source>
        <dbReference type="EMBL" id="KAG5400618.1"/>
    </source>
</evidence>
<feature type="non-terminal residue" evidence="1">
    <location>
        <position position="227"/>
    </location>
</feature>
<evidence type="ECO:0008006" key="3">
    <source>
        <dbReference type="Google" id="ProtNLM"/>
    </source>
</evidence>
<comment type="caution">
    <text evidence="1">The sequence shown here is derived from an EMBL/GenBank/DDBJ whole genome shotgun (WGS) entry which is preliminary data.</text>
</comment>
<evidence type="ECO:0000313" key="2">
    <source>
        <dbReference type="Proteomes" id="UP000823674"/>
    </source>
</evidence>
<reference evidence="1 2" key="1">
    <citation type="submission" date="2021-03" db="EMBL/GenBank/DDBJ databases">
        <authorList>
            <person name="King G.J."/>
            <person name="Bancroft I."/>
            <person name="Baten A."/>
            <person name="Bloomfield J."/>
            <person name="Borpatragohain P."/>
            <person name="He Z."/>
            <person name="Irish N."/>
            <person name="Irwin J."/>
            <person name="Liu K."/>
            <person name="Mauleon R.P."/>
            <person name="Moore J."/>
            <person name="Morris R."/>
            <person name="Ostergaard L."/>
            <person name="Wang B."/>
            <person name="Wells R."/>
        </authorList>
    </citation>
    <scope>NUCLEOTIDE SEQUENCE [LARGE SCALE GENOMIC DNA]</scope>
    <source>
        <strain evidence="1">R-o-18</strain>
        <tissue evidence="1">Leaf</tissue>
    </source>
</reference>
<dbReference type="EMBL" id="JADBGQ010000004">
    <property type="protein sequence ID" value="KAG5400618.1"/>
    <property type="molecule type" value="Genomic_DNA"/>
</dbReference>